<evidence type="ECO:0000256" key="1">
    <source>
        <dbReference type="ARBA" id="ARBA00003291"/>
    </source>
</evidence>
<dbReference type="Gene3D" id="1.10.238.10">
    <property type="entry name" value="EF-hand"/>
    <property type="match status" value="2"/>
</dbReference>
<dbReference type="PROSITE" id="PS50222">
    <property type="entry name" value="EF_HAND_2"/>
    <property type="match status" value="4"/>
</dbReference>
<keyword evidence="4" id="KW-0106">Calcium</keyword>
<dbReference type="InterPro" id="IPR002048">
    <property type="entry name" value="EF_hand_dom"/>
</dbReference>
<feature type="coiled-coil region" evidence="5">
    <location>
        <begin position="49"/>
        <end position="76"/>
    </location>
</feature>
<dbReference type="PROSITE" id="PS00018">
    <property type="entry name" value="EF_HAND_1"/>
    <property type="match status" value="3"/>
</dbReference>
<feature type="domain" description="EF-hand" evidence="6">
    <location>
        <begin position="104"/>
        <end position="139"/>
    </location>
</feature>
<evidence type="ECO:0000256" key="3">
    <source>
        <dbReference type="ARBA" id="ARBA00022737"/>
    </source>
</evidence>
<keyword evidence="5" id="KW-0175">Coiled coil</keyword>
<reference evidence="7 8" key="1">
    <citation type="submission" date="2020-04" db="EMBL/GenBank/DDBJ databases">
        <title>Plant Genome Project.</title>
        <authorList>
            <person name="Zhang R.-G."/>
        </authorList>
    </citation>
    <scope>NUCLEOTIDE SEQUENCE [LARGE SCALE GENOMIC DNA]</scope>
    <source>
        <strain evidence="7">YNK0</strain>
        <tissue evidence="7">Leaf</tissue>
    </source>
</reference>
<dbReference type="InterPro" id="IPR018247">
    <property type="entry name" value="EF_Hand_1_Ca_BS"/>
</dbReference>
<dbReference type="CDD" id="cd00051">
    <property type="entry name" value="EFh"/>
    <property type="match status" value="2"/>
</dbReference>
<accession>A0A834ZGZ6</accession>
<evidence type="ECO:0000256" key="2">
    <source>
        <dbReference type="ARBA" id="ARBA00022723"/>
    </source>
</evidence>
<feature type="domain" description="EF-hand" evidence="6">
    <location>
        <begin position="70"/>
        <end position="103"/>
    </location>
</feature>
<keyword evidence="2" id="KW-0479">Metal-binding</keyword>
<dbReference type="OrthoDB" id="26525at2759"/>
<dbReference type="SUPFAM" id="SSF47473">
    <property type="entry name" value="EF-hand"/>
    <property type="match status" value="1"/>
</dbReference>
<dbReference type="InterPro" id="IPR050145">
    <property type="entry name" value="Centrin_CML-like"/>
</dbReference>
<dbReference type="InterPro" id="IPR011992">
    <property type="entry name" value="EF-hand-dom_pair"/>
</dbReference>
<comment type="caution">
    <text evidence="7">The sequence shown here is derived from an EMBL/GenBank/DDBJ whole genome shotgun (WGS) entry which is preliminary data.</text>
</comment>
<feature type="domain" description="EF-hand" evidence="6">
    <location>
        <begin position="140"/>
        <end position="175"/>
    </location>
</feature>
<evidence type="ECO:0000259" key="6">
    <source>
        <dbReference type="PROSITE" id="PS50222"/>
    </source>
</evidence>
<dbReference type="PANTHER" id="PTHR23050">
    <property type="entry name" value="CALCIUM BINDING PROTEIN"/>
    <property type="match status" value="1"/>
</dbReference>
<organism evidence="7 8">
    <name type="scientific">Tetracentron sinense</name>
    <name type="common">Spur-leaf</name>
    <dbReference type="NCBI Taxonomy" id="13715"/>
    <lineage>
        <taxon>Eukaryota</taxon>
        <taxon>Viridiplantae</taxon>
        <taxon>Streptophyta</taxon>
        <taxon>Embryophyta</taxon>
        <taxon>Tracheophyta</taxon>
        <taxon>Spermatophyta</taxon>
        <taxon>Magnoliopsida</taxon>
        <taxon>Trochodendrales</taxon>
        <taxon>Trochodendraceae</taxon>
        <taxon>Tetracentron</taxon>
    </lineage>
</organism>
<name>A0A834ZGZ6_TETSI</name>
<gene>
    <name evidence="7" type="ORF">HHK36_009935</name>
</gene>
<dbReference type="EMBL" id="JABCRI010000006">
    <property type="protein sequence ID" value="KAF8405038.1"/>
    <property type="molecule type" value="Genomic_DNA"/>
</dbReference>
<dbReference type="GO" id="GO:0005509">
    <property type="term" value="F:calcium ion binding"/>
    <property type="evidence" value="ECO:0007669"/>
    <property type="project" value="InterPro"/>
</dbReference>
<evidence type="ECO:0000313" key="8">
    <source>
        <dbReference type="Proteomes" id="UP000655225"/>
    </source>
</evidence>
<dbReference type="FunFam" id="1.10.238.10:FF:000089">
    <property type="entry name" value="calmodulin-like protein 3"/>
    <property type="match status" value="1"/>
</dbReference>
<protein>
    <recommendedName>
        <fullName evidence="6">EF-hand domain-containing protein</fullName>
    </recommendedName>
</protein>
<proteinExistence type="predicted"/>
<evidence type="ECO:0000256" key="4">
    <source>
        <dbReference type="ARBA" id="ARBA00022837"/>
    </source>
</evidence>
<keyword evidence="8" id="KW-1185">Reference proteome</keyword>
<keyword evidence="3" id="KW-0677">Repeat</keyword>
<dbReference type="Pfam" id="PF13499">
    <property type="entry name" value="EF-hand_7"/>
    <property type="match status" value="2"/>
</dbReference>
<sequence length="176" mass="20348">MSNISILEFQYNISRTFSSKLSRKCSGLSQSFHPNVDEMKRVFDKFDANKDGKISKEEYREVLKALQKENVKKEVEKIFEVADKNKDEFIDFKEFMKVHKKSGVSTKDIRCAFREFDSDDSGKISAEEVRAVLSRLGERCSLEDCRRMVGGVDTDGDGFVGMEEFMNMMTRTMKPF</sequence>
<feature type="domain" description="EF-hand" evidence="6">
    <location>
        <begin position="34"/>
        <end position="69"/>
    </location>
</feature>
<dbReference type="SMART" id="SM00054">
    <property type="entry name" value="EFh"/>
    <property type="match status" value="4"/>
</dbReference>
<dbReference type="OMA" id="RFDSNKD"/>
<evidence type="ECO:0000256" key="5">
    <source>
        <dbReference type="SAM" id="Coils"/>
    </source>
</evidence>
<comment type="function">
    <text evidence="1">Potential calcium sensor.</text>
</comment>
<dbReference type="Proteomes" id="UP000655225">
    <property type="component" value="Unassembled WGS sequence"/>
</dbReference>
<dbReference type="AlphaFoldDB" id="A0A834ZGZ6"/>
<evidence type="ECO:0000313" key="7">
    <source>
        <dbReference type="EMBL" id="KAF8405038.1"/>
    </source>
</evidence>